<evidence type="ECO:0000313" key="2">
    <source>
        <dbReference type="EMBL" id="KAK8047711.1"/>
    </source>
</evidence>
<keyword evidence="3" id="KW-1185">Reference proteome</keyword>
<dbReference type="EMBL" id="JAQQWM010000009">
    <property type="protein sequence ID" value="KAK8047711.1"/>
    <property type="molecule type" value="Genomic_DNA"/>
</dbReference>
<proteinExistence type="predicted"/>
<dbReference type="Proteomes" id="UP001446871">
    <property type="component" value="Unassembled WGS sequence"/>
</dbReference>
<organism evidence="2 3">
    <name type="scientific">Apiospora saccharicola</name>
    <dbReference type="NCBI Taxonomy" id="335842"/>
    <lineage>
        <taxon>Eukaryota</taxon>
        <taxon>Fungi</taxon>
        <taxon>Dikarya</taxon>
        <taxon>Ascomycota</taxon>
        <taxon>Pezizomycotina</taxon>
        <taxon>Sordariomycetes</taxon>
        <taxon>Xylariomycetidae</taxon>
        <taxon>Amphisphaeriales</taxon>
        <taxon>Apiosporaceae</taxon>
        <taxon>Apiospora</taxon>
    </lineage>
</organism>
<comment type="caution">
    <text evidence="2">The sequence shown here is derived from an EMBL/GenBank/DDBJ whole genome shotgun (WGS) entry which is preliminary data.</text>
</comment>
<accession>A0ABR1TM25</accession>
<gene>
    <name evidence="2" type="ORF">PG996_015775</name>
</gene>
<reference evidence="2 3" key="1">
    <citation type="submission" date="2023-01" db="EMBL/GenBank/DDBJ databases">
        <title>Analysis of 21 Apiospora genomes using comparative genomics revels a genus with tremendous synthesis potential of carbohydrate active enzymes and secondary metabolites.</title>
        <authorList>
            <person name="Sorensen T."/>
        </authorList>
    </citation>
    <scope>NUCLEOTIDE SEQUENCE [LARGE SCALE GENOMIC DNA]</scope>
    <source>
        <strain evidence="2 3">CBS 83171</strain>
    </source>
</reference>
<name>A0ABR1TM25_9PEZI</name>
<protein>
    <submittedName>
        <fullName evidence="2">Uncharacterized protein</fullName>
    </submittedName>
</protein>
<sequence length="70" mass="7687">MKSAEVLDPPTSKHAGKALRVGTRRCGGRTVVGGGRGHLRVLKRGRHLRRGRRLSTAWAQQLSGPRPRPK</sequence>
<evidence type="ECO:0000313" key="3">
    <source>
        <dbReference type="Proteomes" id="UP001446871"/>
    </source>
</evidence>
<evidence type="ECO:0000256" key="1">
    <source>
        <dbReference type="SAM" id="MobiDB-lite"/>
    </source>
</evidence>
<feature type="region of interest" description="Disordered" evidence="1">
    <location>
        <begin position="51"/>
        <end position="70"/>
    </location>
</feature>